<evidence type="ECO:0000256" key="7">
    <source>
        <dbReference type="ARBA" id="ARBA00023186"/>
    </source>
</evidence>
<dbReference type="InterPro" id="IPR026039">
    <property type="entry name" value="YfgM"/>
</dbReference>
<evidence type="ECO:0000256" key="8">
    <source>
        <dbReference type="SAM" id="Phobius"/>
    </source>
</evidence>
<proteinExistence type="predicted"/>
<reference evidence="11" key="1">
    <citation type="journal article" date="2019" name="Int. J. Syst. Evol. Microbiol.">
        <title>The Global Catalogue of Microorganisms (GCM) 10K type strain sequencing project: providing services to taxonomists for standard genome sequencing and annotation.</title>
        <authorList>
            <consortium name="The Broad Institute Genomics Platform"/>
            <consortium name="The Broad Institute Genome Sequencing Center for Infectious Disease"/>
            <person name="Wu L."/>
            <person name="Ma J."/>
        </authorList>
    </citation>
    <scope>NUCLEOTIDE SEQUENCE [LARGE SCALE GENOMIC DNA]</scope>
    <source>
        <strain evidence="11">CECT 8570</strain>
    </source>
</reference>
<gene>
    <name evidence="10" type="ORF">ACFOX3_01825</name>
</gene>
<dbReference type="Pfam" id="PF09976">
    <property type="entry name" value="TPR_21"/>
    <property type="match status" value="1"/>
</dbReference>
<keyword evidence="5 8" id="KW-1133">Transmembrane helix</keyword>
<comment type="subcellular location">
    <subcellularLocation>
        <location evidence="2">Cell membrane</location>
    </subcellularLocation>
    <subcellularLocation>
        <location evidence="1">Membrane</location>
        <topology evidence="1">Single-pass membrane protein</topology>
    </subcellularLocation>
</comment>
<evidence type="ECO:0000256" key="6">
    <source>
        <dbReference type="ARBA" id="ARBA00023136"/>
    </source>
</evidence>
<organism evidence="10 11">
    <name type="scientific">Simiduia curdlanivorans</name>
    <dbReference type="NCBI Taxonomy" id="1492769"/>
    <lineage>
        <taxon>Bacteria</taxon>
        <taxon>Pseudomonadati</taxon>
        <taxon>Pseudomonadota</taxon>
        <taxon>Gammaproteobacteria</taxon>
        <taxon>Cellvibrionales</taxon>
        <taxon>Cellvibrionaceae</taxon>
        <taxon>Simiduia</taxon>
    </lineage>
</organism>
<evidence type="ECO:0000256" key="1">
    <source>
        <dbReference type="ARBA" id="ARBA00004167"/>
    </source>
</evidence>
<evidence type="ECO:0000256" key="2">
    <source>
        <dbReference type="ARBA" id="ARBA00004236"/>
    </source>
</evidence>
<keyword evidence="3" id="KW-1003">Cell membrane</keyword>
<accession>A0ABV8UZM6</accession>
<comment type="caution">
    <text evidence="10">The sequence shown here is derived from an EMBL/GenBank/DDBJ whole genome shotgun (WGS) entry which is preliminary data.</text>
</comment>
<evidence type="ECO:0000256" key="3">
    <source>
        <dbReference type="ARBA" id="ARBA00022475"/>
    </source>
</evidence>
<evidence type="ECO:0000259" key="9">
    <source>
        <dbReference type="Pfam" id="PF09976"/>
    </source>
</evidence>
<dbReference type="PANTHER" id="PTHR38035:SF1">
    <property type="entry name" value="ANCILLARY SECYEG TRANSLOCON SUBUNIT"/>
    <property type="match status" value="1"/>
</dbReference>
<dbReference type="RefSeq" id="WP_290262082.1">
    <property type="nucleotide sequence ID" value="NZ_JAUFQG010000004.1"/>
</dbReference>
<sequence>MSAHLTEEEQVEALKRWWAENGKSLIVAVIIGVGGYMGFGAWKDGRQAGAEEASAQYEQITELMAGQEAVSETDKATINHLAQGLKDNHADTLYGVQAAMLLAKQAVEANDLSKAEAELRWALDQASELNVELLARLRLARVLAAQAKFADALSVISVQEEASFASLYAEVRGDVFAAESKLDKAAEAYTAAIASVDAKDMARAGQLRMKLNSVQPKAADKKDV</sequence>
<evidence type="ECO:0000256" key="5">
    <source>
        <dbReference type="ARBA" id="ARBA00022989"/>
    </source>
</evidence>
<evidence type="ECO:0000256" key="4">
    <source>
        <dbReference type="ARBA" id="ARBA00022692"/>
    </source>
</evidence>
<dbReference type="Proteomes" id="UP001595840">
    <property type="component" value="Unassembled WGS sequence"/>
</dbReference>
<keyword evidence="4 8" id="KW-0812">Transmembrane</keyword>
<name>A0ABV8UZM6_9GAMM</name>
<keyword evidence="11" id="KW-1185">Reference proteome</keyword>
<keyword evidence="7" id="KW-0143">Chaperone</keyword>
<dbReference type="PIRSF" id="PIRSF006170">
    <property type="entry name" value="YfgM"/>
    <property type="match status" value="1"/>
</dbReference>
<evidence type="ECO:0000313" key="10">
    <source>
        <dbReference type="EMBL" id="MFC4361018.1"/>
    </source>
</evidence>
<feature type="transmembrane region" description="Helical" evidence="8">
    <location>
        <begin position="24"/>
        <end position="42"/>
    </location>
</feature>
<keyword evidence="6 8" id="KW-0472">Membrane</keyword>
<evidence type="ECO:0000313" key="11">
    <source>
        <dbReference type="Proteomes" id="UP001595840"/>
    </source>
</evidence>
<feature type="domain" description="Ancillary SecYEG translocon subunit/Cell division coordinator CpoB TPR" evidence="9">
    <location>
        <begin position="15"/>
        <end position="214"/>
    </location>
</feature>
<dbReference type="EMBL" id="JBHSCX010000002">
    <property type="protein sequence ID" value="MFC4361018.1"/>
    <property type="molecule type" value="Genomic_DNA"/>
</dbReference>
<dbReference type="PANTHER" id="PTHR38035">
    <property type="entry name" value="UPF0070 PROTEIN YFGM"/>
    <property type="match status" value="1"/>
</dbReference>
<dbReference type="InterPro" id="IPR018704">
    <property type="entry name" value="SecYEG/CpoB_TPR"/>
</dbReference>
<protein>
    <submittedName>
        <fullName evidence="10">YfgM family protein</fullName>
    </submittedName>
</protein>